<accession>A0A316WPF2</accession>
<sequence>MNFKNEELLTLDDLEKILKKGRTMIWQYRKEGKLIPYGMCGKSPLFRMEDVEFFLTESLKIN</sequence>
<gene>
    <name evidence="2" type="ORF">C1634_015975</name>
</gene>
<evidence type="ECO:0000259" key="1">
    <source>
        <dbReference type="Pfam" id="PF12728"/>
    </source>
</evidence>
<dbReference type="EMBL" id="PPEG02000006">
    <property type="protein sequence ID" value="PWN60440.1"/>
    <property type="molecule type" value="Genomic_DNA"/>
</dbReference>
<protein>
    <submittedName>
        <fullName evidence="2">DNA-binding protein</fullName>
    </submittedName>
</protein>
<dbReference type="InterPro" id="IPR041657">
    <property type="entry name" value="HTH_17"/>
</dbReference>
<dbReference type="InterPro" id="IPR009061">
    <property type="entry name" value="DNA-bd_dom_put_sf"/>
</dbReference>
<dbReference type="RefSeq" id="WP_103231373.1">
    <property type="nucleotide sequence ID" value="NZ_PPEG02000006.1"/>
</dbReference>
<dbReference type="AlphaFoldDB" id="A0A316WPF2"/>
<keyword evidence="2" id="KW-0238">DNA-binding</keyword>
<dbReference type="Proteomes" id="UP000236413">
    <property type="component" value="Unassembled WGS sequence"/>
</dbReference>
<proteinExistence type="predicted"/>
<reference evidence="2 3" key="1">
    <citation type="submission" date="2018-04" db="EMBL/GenBank/DDBJ databases">
        <title>Chryseobacterium oncorhynchi 701B-08T from rainbow trout, and Chryseobacterium viscerum 687B-08T from diseased fish.</title>
        <authorList>
            <person name="Jeong J.-J."/>
            <person name="Lee Y.J."/>
            <person name="Pathiraja D."/>
            <person name="Park B."/>
            <person name="Choi I.-G."/>
            <person name="Kim K.D."/>
        </authorList>
    </citation>
    <scope>NUCLEOTIDE SEQUENCE [LARGE SCALE GENOMIC DNA]</scope>
    <source>
        <strain evidence="2 3">687B-08</strain>
    </source>
</reference>
<evidence type="ECO:0000313" key="2">
    <source>
        <dbReference type="EMBL" id="PWN60440.1"/>
    </source>
</evidence>
<dbReference type="Pfam" id="PF12728">
    <property type="entry name" value="HTH_17"/>
    <property type="match status" value="1"/>
</dbReference>
<dbReference type="SUPFAM" id="SSF46955">
    <property type="entry name" value="Putative DNA-binding domain"/>
    <property type="match status" value="1"/>
</dbReference>
<feature type="domain" description="Helix-turn-helix" evidence="1">
    <location>
        <begin position="8"/>
        <end position="56"/>
    </location>
</feature>
<comment type="caution">
    <text evidence="2">The sequence shown here is derived from an EMBL/GenBank/DDBJ whole genome shotgun (WGS) entry which is preliminary data.</text>
</comment>
<evidence type="ECO:0000313" key="3">
    <source>
        <dbReference type="Proteomes" id="UP000236413"/>
    </source>
</evidence>
<organism evidence="2 3">
    <name type="scientific">Chryseobacterium viscerum</name>
    <dbReference type="NCBI Taxonomy" id="1037377"/>
    <lineage>
        <taxon>Bacteria</taxon>
        <taxon>Pseudomonadati</taxon>
        <taxon>Bacteroidota</taxon>
        <taxon>Flavobacteriia</taxon>
        <taxon>Flavobacteriales</taxon>
        <taxon>Weeksellaceae</taxon>
        <taxon>Chryseobacterium group</taxon>
        <taxon>Chryseobacterium</taxon>
    </lineage>
</organism>
<dbReference type="GO" id="GO:0003677">
    <property type="term" value="F:DNA binding"/>
    <property type="evidence" value="ECO:0007669"/>
    <property type="project" value="UniProtKB-KW"/>
</dbReference>
<name>A0A316WPF2_9FLAO</name>